<dbReference type="EMBL" id="CAJOAY010010209">
    <property type="protein sequence ID" value="CAF4217943.1"/>
    <property type="molecule type" value="Genomic_DNA"/>
</dbReference>
<comment type="caution">
    <text evidence="2">The sequence shown here is derived from an EMBL/GenBank/DDBJ whole genome shotgun (WGS) entry which is preliminary data.</text>
</comment>
<sequence>SNVCANYNVIWGTYYTYVNHWFFCTAVPLVIVLIFGTLAYRNMHTLTNARQLQGADRQLTYMILGQIILILITIMPRAFFDAYSSASLTLNKSAEQENIEYFIFNIVNSLGNITYGSGFYVFLIVSKTFRQQVKHCFCYFGKKTNTVMPANANVTPGGATTK</sequence>
<proteinExistence type="predicted"/>
<protein>
    <recommendedName>
        <fullName evidence="4">G-protein coupled receptors family 1 profile domain-containing protein</fullName>
    </recommendedName>
</protein>
<organism evidence="2 3">
    <name type="scientific">Adineta steineri</name>
    <dbReference type="NCBI Taxonomy" id="433720"/>
    <lineage>
        <taxon>Eukaryota</taxon>
        <taxon>Metazoa</taxon>
        <taxon>Spiralia</taxon>
        <taxon>Gnathifera</taxon>
        <taxon>Rotifera</taxon>
        <taxon>Eurotatoria</taxon>
        <taxon>Bdelloidea</taxon>
        <taxon>Adinetida</taxon>
        <taxon>Adinetidae</taxon>
        <taxon>Adineta</taxon>
    </lineage>
</organism>
<gene>
    <name evidence="2" type="ORF">OKA104_LOCUS41884</name>
</gene>
<keyword evidence="1" id="KW-1133">Transmembrane helix</keyword>
<dbReference type="AlphaFoldDB" id="A0A820D4A2"/>
<feature type="non-terminal residue" evidence="2">
    <location>
        <position position="1"/>
    </location>
</feature>
<dbReference type="SUPFAM" id="SSF81321">
    <property type="entry name" value="Family A G protein-coupled receptor-like"/>
    <property type="match status" value="1"/>
</dbReference>
<dbReference type="Gene3D" id="1.20.1070.10">
    <property type="entry name" value="Rhodopsin 7-helix transmembrane proteins"/>
    <property type="match status" value="1"/>
</dbReference>
<feature type="transmembrane region" description="Helical" evidence="1">
    <location>
        <begin position="20"/>
        <end position="40"/>
    </location>
</feature>
<reference evidence="2" key="1">
    <citation type="submission" date="2021-02" db="EMBL/GenBank/DDBJ databases">
        <authorList>
            <person name="Nowell W R."/>
        </authorList>
    </citation>
    <scope>NUCLEOTIDE SEQUENCE</scope>
</reference>
<evidence type="ECO:0008006" key="4">
    <source>
        <dbReference type="Google" id="ProtNLM"/>
    </source>
</evidence>
<evidence type="ECO:0000313" key="2">
    <source>
        <dbReference type="EMBL" id="CAF4217943.1"/>
    </source>
</evidence>
<feature type="transmembrane region" description="Helical" evidence="1">
    <location>
        <begin position="99"/>
        <end position="125"/>
    </location>
</feature>
<accession>A0A820D4A2</accession>
<evidence type="ECO:0000256" key="1">
    <source>
        <dbReference type="SAM" id="Phobius"/>
    </source>
</evidence>
<keyword evidence="1" id="KW-0812">Transmembrane</keyword>
<evidence type="ECO:0000313" key="3">
    <source>
        <dbReference type="Proteomes" id="UP000663881"/>
    </source>
</evidence>
<name>A0A820D4A2_9BILA</name>
<feature type="transmembrane region" description="Helical" evidence="1">
    <location>
        <begin position="61"/>
        <end position="79"/>
    </location>
</feature>
<dbReference type="Proteomes" id="UP000663881">
    <property type="component" value="Unassembled WGS sequence"/>
</dbReference>
<keyword evidence="1" id="KW-0472">Membrane</keyword>